<reference evidence="1" key="1">
    <citation type="submission" date="2021-04" db="EMBL/GenBank/DDBJ databases">
        <authorList>
            <person name="Hartkoorn R.C."/>
            <person name="Beaudoing E."/>
            <person name="Hot D."/>
        </authorList>
    </citation>
    <scope>NUCLEOTIDE SEQUENCE</scope>
    <source>
        <strain evidence="1">NRRL B-16292</strain>
    </source>
</reference>
<protein>
    <submittedName>
        <fullName evidence="1">Uncharacterized protein</fullName>
    </submittedName>
</protein>
<dbReference type="Proteomes" id="UP001059617">
    <property type="component" value="Chromosome"/>
</dbReference>
<gene>
    <name evidence="1" type="ORF">Dfulv_15365</name>
</gene>
<organism evidence="1 2">
    <name type="scientific">Dactylosporangium fulvum</name>
    <dbReference type="NCBI Taxonomy" id="53359"/>
    <lineage>
        <taxon>Bacteria</taxon>
        <taxon>Bacillati</taxon>
        <taxon>Actinomycetota</taxon>
        <taxon>Actinomycetes</taxon>
        <taxon>Micromonosporales</taxon>
        <taxon>Micromonosporaceae</taxon>
        <taxon>Dactylosporangium</taxon>
    </lineage>
</organism>
<sequence length="67" mass="7695">MDHDLGEMIAGLPPDWAGLLTDWDRSMRSRDYPETTRYKYLVAAAHVARYLARPTNGSDTQAFRIRP</sequence>
<dbReference type="EMBL" id="CP073720">
    <property type="protein sequence ID" value="UWP85538.1"/>
    <property type="molecule type" value="Genomic_DNA"/>
</dbReference>
<evidence type="ECO:0000313" key="2">
    <source>
        <dbReference type="Proteomes" id="UP001059617"/>
    </source>
</evidence>
<name>A0ABY5W656_9ACTN</name>
<evidence type="ECO:0000313" key="1">
    <source>
        <dbReference type="EMBL" id="UWP85538.1"/>
    </source>
</evidence>
<accession>A0ABY5W656</accession>
<keyword evidence="2" id="KW-1185">Reference proteome</keyword>
<dbReference type="RefSeq" id="WP_259863667.1">
    <property type="nucleotide sequence ID" value="NZ_BAAAST010000014.1"/>
</dbReference>
<proteinExistence type="predicted"/>
<reference evidence="1" key="2">
    <citation type="submission" date="2022-09" db="EMBL/GenBank/DDBJ databases">
        <title>Biosynthetic gene clusters of Dactylosporangioum fulvum.</title>
        <authorList>
            <person name="Caradec T."/>
        </authorList>
    </citation>
    <scope>NUCLEOTIDE SEQUENCE</scope>
    <source>
        <strain evidence="1">NRRL B-16292</strain>
    </source>
</reference>